<feature type="compositionally biased region" description="Polar residues" evidence="1">
    <location>
        <begin position="110"/>
        <end position="124"/>
    </location>
</feature>
<evidence type="ECO:0000313" key="2">
    <source>
        <dbReference type="EMBL" id="JAU14220.1"/>
    </source>
</evidence>
<evidence type="ECO:0000256" key="1">
    <source>
        <dbReference type="SAM" id="MobiDB-lite"/>
    </source>
</evidence>
<feature type="region of interest" description="Disordered" evidence="1">
    <location>
        <begin position="1"/>
        <end position="203"/>
    </location>
</feature>
<protein>
    <submittedName>
        <fullName evidence="3">Uncharacterized protein</fullName>
    </submittedName>
</protein>
<feature type="compositionally biased region" description="Polar residues" evidence="1">
    <location>
        <begin position="157"/>
        <end position="181"/>
    </location>
</feature>
<dbReference type="EMBL" id="GEVI01018100">
    <property type="protein sequence ID" value="JAU14220.1"/>
    <property type="molecule type" value="Transcribed_RNA"/>
</dbReference>
<proteinExistence type="predicted"/>
<dbReference type="PANTHER" id="PTHR35466:SF3">
    <property type="entry name" value="GENOME ASSEMBLY, CHROMOSOME: A06"/>
    <property type="match status" value="1"/>
</dbReference>
<sequence>MVDGDDSFKRPGAVPFNWEIRPGVPKTGNPLPDDLIPTLLQPPKKLHPLRLKPFPPSNQPSPSSSSSSSVSSISKTRPVSPFAPPSSFKLKPPPDSDSSHSLGPPEPYWRSSSPRGRLDSGTSSRRWRALKSLIGLKKSKTGDVKKTGEESTSSESDNFYESETTFSPSEDSSRGSVSTRCGSPKSSSPSLRGSSLKRIQSDLSSYEKKTIIMMARDRLR</sequence>
<name>A0A1J3FLG5_NOCCA</name>
<organism evidence="3">
    <name type="scientific">Noccaea caerulescens</name>
    <name type="common">Alpine penny-cress</name>
    <name type="synonym">Thlaspi caerulescens</name>
    <dbReference type="NCBI Taxonomy" id="107243"/>
    <lineage>
        <taxon>Eukaryota</taxon>
        <taxon>Viridiplantae</taxon>
        <taxon>Streptophyta</taxon>
        <taxon>Embryophyta</taxon>
        <taxon>Tracheophyta</taxon>
        <taxon>Spermatophyta</taxon>
        <taxon>Magnoliopsida</taxon>
        <taxon>eudicotyledons</taxon>
        <taxon>Gunneridae</taxon>
        <taxon>Pentapetalae</taxon>
        <taxon>rosids</taxon>
        <taxon>malvids</taxon>
        <taxon>Brassicales</taxon>
        <taxon>Brassicaceae</taxon>
        <taxon>Coluteocarpeae</taxon>
        <taxon>Noccaea</taxon>
    </lineage>
</organism>
<gene>
    <name evidence="2" type="ORF">GA_TR15675_c0_g1_i1_g.47866</name>
    <name evidence="3" type="ORF">LC_TR996_c0_g1_i1_g.2610</name>
</gene>
<feature type="compositionally biased region" description="Low complexity" evidence="1">
    <location>
        <begin position="60"/>
        <end position="74"/>
    </location>
</feature>
<dbReference type="AlphaFoldDB" id="A0A1J3FLG5"/>
<evidence type="ECO:0000313" key="3">
    <source>
        <dbReference type="EMBL" id="JAU44954.1"/>
    </source>
</evidence>
<feature type="compositionally biased region" description="Basic and acidic residues" evidence="1">
    <location>
        <begin position="140"/>
        <end position="149"/>
    </location>
</feature>
<accession>A0A1J3FLG5</accession>
<dbReference type="EMBL" id="GEVK01007878">
    <property type="protein sequence ID" value="JAU44954.1"/>
    <property type="molecule type" value="Transcribed_RNA"/>
</dbReference>
<dbReference type="PANTHER" id="PTHR35466">
    <property type="entry name" value="SERINE/ARGININE REPETITIVE MATRIX PROTEIN 1"/>
    <property type="match status" value="1"/>
</dbReference>
<reference evidence="3" key="1">
    <citation type="submission" date="2016-07" db="EMBL/GenBank/DDBJ databases">
        <title>De novo transcriptome assembly of four accessions of the metal hyperaccumulator plant Noccaea caerulescens.</title>
        <authorList>
            <person name="Blande D."/>
            <person name="Halimaa P."/>
            <person name="Tervahauta A.I."/>
            <person name="Aarts M.G."/>
            <person name="Karenlampi S.O."/>
        </authorList>
    </citation>
    <scope>NUCLEOTIDE SEQUENCE</scope>
</reference>
<feature type="compositionally biased region" description="Low complexity" evidence="1">
    <location>
        <begin position="182"/>
        <end position="198"/>
    </location>
</feature>